<dbReference type="AlphaFoldDB" id="A0A9P8IWN9"/>
<evidence type="ECO:0000256" key="1">
    <source>
        <dbReference type="SAM" id="MobiDB-lite"/>
    </source>
</evidence>
<evidence type="ECO:0000313" key="3">
    <source>
        <dbReference type="Proteomes" id="UP000779574"/>
    </source>
</evidence>
<evidence type="ECO:0000313" key="2">
    <source>
        <dbReference type="EMBL" id="KAG9665111.1"/>
    </source>
</evidence>
<reference evidence="2" key="2">
    <citation type="submission" date="2021-08" db="EMBL/GenBank/DDBJ databases">
        <authorList>
            <person name="Gostincar C."/>
            <person name="Sun X."/>
            <person name="Song Z."/>
            <person name="Gunde-Cimerman N."/>
        </authorList>
    </citation>
    <scope>NUCLEOTIDE SEQUENCE</scope>
    <source>
        <strain evidence="2">EXF-9911</strain>
    </source>
</reference>
<reference evidence="2" key="1">
    <citation type="journal article" date="2021" name="J Fungi (Basel)">
        <title>Virulence traits and population genomics of the black yeast Aureobasidium melanogenum.</title>
        <authorList>
            <person name="Cernosa A."/>
            <person name="Sun X."/>
            <person name="Gostincar C."/>
            <person name="Fang C."/>
            <person name="Gunde-Cimerman N."/>
            <person name="Song Z."/>
        </authorList>
    </citation>
    <scope>NUCLEOTIDE SEQUENCE</scope>
    <source>
        <strain evidence="2">EXF-9911</strain>
    </source>
</reference>
<dbReference type="EMBL" id="JAHFXF010001650">
    <property type="protein sequence ID" value="KAG9665111.1"/>
    <property type="molecule type" value="Genomic_DNA"/>
</dbReference>
<comment type="caution">
    <text evidence="2">The sequence shown here is derived from an EMBL/GenBank/DDBJ whole genome shotgun (WGS) entry which is preliminary data.</text>
</comment>
<accession>A0A9P8IWN9</accession>
<sequence>MCHRTRFTYQNCTHEFIILTEQCDKAKSGQPGCVSVVFFEQLDGACRACREEQERDAWLADYHAGMEERRQADEARDKANKEQAEKK</sequence>
<protein>
    <submittedName>
        <fullName evidence="2">Uncharacterized protein</fullName>
    </submittedName>
</protein>
<name>A0A9P8IWN9_AURME</name>
<organism evidence="2 3">
    <name type="scientific">Aureobasidium melanogenum</name>
    <name type="common">Aureobasidium pullulans var. melanogenum</name>
    <dbReference type="NCBI Taxonomy" id="46634"/>
    <lineage>
        <taxon>Eukaryota</taxon>
        <taxon>Fungi</taxon>
        <taxon>Dikarya</taxon>
        <taxon>Ascomycota</taxon>
        <taxon>Pezizomycotina</taxon>
        <taxon>Dothideomycetes</taxon>
        <taxon>Dothideomycetidae</taxon>
        <taxon>Dothideales</taxon>
        <taxon>Saccotheciaceae</taxon>
        <taxon>Aureobasidium</taxon>
    </lineage>
</organism>
<feature type="region of interest" description="Disordered" evidence="1">
    <location>
        <begin position="68"/>
        <end position="87"/>
    </location>
</feature>
<dbReference type="Proteomes" id="UP000779574">
    <property type="component" value="Unassembled WGS sequence"/>
</dbReference>
<proteinExistence type="predicted"/>
<feature type="non-terminal residue" evidence="2">
    <location>
        <position position="87"/>
    </location>
</feature>
<dbReference type="OrthoDB" id="3816973at2759"/>
<gene>
    <name evidence="2" type="ORF">KCU76_g18521</name>
</gene>